<keyword evidence="2" id="KW-0560">Oxidoreductase</keyword>
<keyword evidence="1 5" id="KW-0732">Signal</keyword>
<evidence type="ECO:0000313" key="8">
    <source>
        <dbReference type="Proteomes" id="UP000549457"/>
    </source>
</evidence>
<dbReference type="Proteomes" id="UP000549457">
    <property type="component" value="Unassembled WGS sequence"/>
</dbReference>
<keyword evidence="8" id="KW-1185">Reference proteome</keyword>
<dbReference type="SUPFAM" id="SSF52833">
    <property type="entry name" value="Thioredoxin-like"/>
    <property type="match status" value="1"/>
</dbReference>
<feature type="chain" id="PRO_5032295409" evidence="5">
    <location>
        <begin position="24"/>
        <end position="259"/>
    </location>
</feature>
<evidence type="ECO:0000256" key="4">
    <source>
        <dbReference type="ARBA" id="ARBA00023284"/>
    </source>
</evidence>
<dbReference type="AlphaFoldDB" id="A0A840STN1"/>
<comment type="caution">
    <text evidence="7">The sequence shown here is derived from an EMBL/GenBank/DDBJ whole genome shotgun (WGS) entry which is preliminary data.</text>
</comment>
<dbReference type="EMBL" id="JACHFM010000005">
    <property type="protein sequence ID" value="MBB5223998.1"/>
    <property type="molecule type" value="Genomic_DNA"/>
</dbReference>
<proteinExistence type="predicted"/>
<keyword evidence="3" id="KW-1015">Disulfide bond</keyword>
<organism evidence="7 8">
    <name type="scientific">Amaricoccus macauensis</name>
    <dbReference type="NCBI Taxonomy" id="57001"/>
    <lineage>
        <taxon>Bacteria</taxon>
        <taxon>Pseudomonadati</taxon>
        <taxon>Pseudomonadota</taxon>
        <taxon>Alphaproteobacteria</taxon>
        <taxon>Rhodobacterales</taxon>
        <taxon>Paracoccaceae</taxon>
        <taxon>Amaricoccus</taxon>
    </lineage>
</organism>
<dbReference type="InterPro" id="IPR013766">
    <property type="entry name" value="Thioredoxin_domain"/>
</dbReference>
<dbReference type="InterPro" id="IPR036249">
    <property type="entry name" value="Thioredoxin-like_sf"/>
</dbReference>
<evidence type="ECO:0000256" key="5">
    <source>
        <dbReference type="SAM" id="SignalP"/>
    </source>
</evidence>
<evidence type="ECO:0000313" key="7">
    <source>
        <dbReference type="EMBL" id="MBB5223998.1"/>
    </source>
</evidence>
<dbReference type="CDD" id="cd03023">
    <property type="entry name" value="DsbA_Com1_like"/>
    <property type="match status" value="1"/>
</dbReference>
<feature type="domain" description="Thioredoxin" evidence="6">
    <location>
        <begin position="70"/>
        <end position="257"/>
    </location>
</feature>
<evidence type="ECO:0000259" key="6">
    <source>
        <dbReference type="PROSITE" id="PS51352"/>
    </source>
</evidence>
<protein>
    <submittedName>
        <fullName evidence="7">Protein-disulfide isomerase</fullName>
    </submittedName>
</protein>
<keyword evidence="4" id="KW-0676">Redox-active center</keyword>
<evidence type="ECO:0000256" key="1">
    <source>
        <dbReference type="ARBA" id="ARBA00022729"/>
    </source>
</evidence>
<dbReference type="GO" id="GO:0016853">
    <property type="term" value="F:isomerase activity"/>
    <property type="evidence" value="ECO:0007669"/>
    <property type="project" value="UniProtKB-KW"/>
</dbReference>
<dbReference type="InterPro" id="IPR041205">
    <property type="entry name" value="ScsC_N"/>
</dbReference>
<dbReference type="PANTHER" id="PTHR13887">
    <property type="entry name" value="GLUTATHIONE S-TRANSFERASE KAPPA"/>
    <property type="match status" value="1"/>
</dbReference>
<accession>A0A840STN1</accession>
<evidence type="ECO:0000256" key="2">
    <source>
        <dbReference type="ARBA" id="ARBA00023002"/>
    </source>
</evidence>
<dbReference type="InterPro" id="IPR001853">
    <property type="entry name" value="DSBA-like_thioredoxin_dom"/>
</dbReference>
<dbReference type="GO" id="GO:0016491">
    <property type="term" value="F:oxidoreductase activity"/>
    <property type="evidence" value="ECO:0007669"/>
    <property type="project" value="UniProtKB-KW"/>
</dbReference>
<dbReference type="PROSITE" id="PS51352">
    <property type="entry name" value="THIOREDOXIN_2"/>
    <property type="match status" value="1"/>
</dbReference>
<sequence length="259" mass="27641">MITRLARAAVAGLCLVTAGAAFAQDAAPVPEQSSPFTADQREALHAEIRAYLLANPEIVMEMVKILEQKQQVAAATDDKALVAANAAAIFDDGFSWVGGNPDGKLTIVEFLDYQCGYCRKAQPEILALLEDNDDVRLIVKEMPILGPGSDLAARAAVATMVAEGPEAYARLHEQLMTMKGEITDASLDRAFSKAGVDADKARAAMEDPEVTRRIDATHALAETLGIAGTPTFVVADTMVRGYVPRAQIEGLLEQARTAE</sequence>
<reference evidence="7 8" key="1">
    <citation type="submission" date="2020-08" db="EMBL/GenBank/DDBJ databases">
        <title>Genomic Encyclopedia of Type Strains, Phase IV (KMG-IV): sequencing the most valuable type-strain genomes for metagenomic binning, comparative biology and taxonomic classification.</title>
        <authorList>
            <person name="Goeker M."/>
        </authorList>
    </citation>
    <scope>NUCLEOTIDE SEQUENCE [LARGE SCALE GENOMIC DNA]</scope>
    <source>
        <strain evidence="7 8">DSM 101730</strain>
    </source>
</reference>
<gene>
    <name evidence="7" type="ORF">HNP73_003959</name>
</gene>
<dbReference type="Gene3D" id="3.40.30.10">
    <property type="entry name" value="Glutaredoxin"/>
    <property type="match status" value="1"/>
</dbReference>
<evidence type="ECO:0000256" key="3">
    <source>
        <dbReference type="ARBA" id="ARBA00023157"/>
    </source>
</evidence>
<dbReference type="Pfam" id="PF18312">
    <property type="entry name" value="ScsC_N"/>
    <property type="match status" value="1"/>
</dbReference>
<keyword evidence="7" id="KW-0413">Isomerase</keyword>
<dbReference type="PANTHER" id="PTHR13887:SF14">
    <property type="entry name" value="DISULFIDE BOND FORMATION PROTEIN D"/>
    <property type="match status" value="1"/>
</dbReference>
<dbReference type="Pfam" id="PF01323">
    <property type="entry name" value="DSBA"/>
    <property type="match status" value="1"/>
</dbReference>
<name>A0A840STN1_9RHOB</name>
<feature type="signal peptide" evidence="5">
    <location>
        <begin position="1"/>
        <end position="23"/>
    </location>
</feature>
<dbReference type="RefSeq" id="WP_184154060.1">
    <property type="nucleotide sequence ID" value="NZ_JACHFM010000005.1"/>
</dbReference>